<feature type="domain" description="Glucose/Sorbosone dehydrogenase" evidence="2">
    <location>
        <begin position="90"/>
        <end position="415"/>
    </location>
</feature>
<sequence>MRNICNIIRARSFYTQLSRPVRPELVEGSFFLEKKGGASIRLARTEDRMRNPLITALPLILIACSADNATGQNAADATARPFKSSTIADFDSPWAMTFLPDGRTLVTEKAGEMILFDPKNGTKIPVAGIPAVDSAGQGALMDVVLSPSFAQDKAVYFSFSESRDGVKGVALAKGSFAQASDGTTKLDGVQVIFRASPYVEGNGHYSGRIAFSPDGKYLFFTNGERQKFDPAQDPKATLGKVLRLNLDGTPAAGNPLAAQGFHPAVWSYGHRNLLGIAFDKDGRLWEQEMGPKGGDEVNLIKPGLNYGYPKVSNGSHYDGRAIPDHAPGDGFEAPKVSWNPVISPGGLLYYSGDLFPAWKDSLFIGGLSSKALVRVKLDGDKASKADQWDMDARIREVEQGPDGALWVLEDGDDGSQGRLLKLTPAE</sequence>
<dbReference type="AlphaFoldDB" id="N1MMG6"/>
<gene>
    <name evidence="3" type="ORF">EBBID32_10010</name>
</gene>
<evidence type="ECO:0000313" key="4">
    <source>
        <dbReference type="Proteomes" id="UP000013201"/>
    </source>
</evidence>
<reference evidence="4" key="2">
    <citation type="submission" date="2013-04" db="EMBL/GenBank/DDBJ databases">
        <title>Bisphenol A degrading Sphingobium sp. strain BiD32.</title>
        <authorList>
            <person name="Nielsen J.L."/>
            <person name="Zhou N.A."/>
            <person name="Kjeldal H."/>
        </authorList>
    </citation>
    <scope>NUCLEOTIDE SEQUENCE [LARGE SCALE GENOMIC DNA]</scope>
    <source>
        <strain evidence="4">BiD32</strain>
    </source>
</reference>
<dbReference type="Gene3D" id="2.120.10.30">
    <property type="entry name" value="TolB, C-terminal domain"/>
    <property type="match status" value="1"/>
</dbReference>
<comment type="caution">
    <text evidence="3">The sequence shown here is derived from an EMBL/GenBank/DDBJ whole genome shotgun (WGS) entry which is preliminary data.</text>
</comment>
<feature type="region of interest" description="Disordered" evidence="1">
    <location>
        <begin position="407"/>
        <end position="426"/>
    </location>
</feature>
<evidence type="ECO:0000259" key="2">
    <source>
        <dbReference type="Pfam" id="PF07995"/>
    </source>
</evidence>
<proteinExistence type="predicted"/>
<keyword evidence="4" id="KW-1185">Reference proteome</keyword>
<dbReference type="EMBL" id="CAVK010000050">
    <property type="protein sequence ID" value="CCW16663.1"/>
    <property type="molecule type" value="Genomic_DNA"/>
</dbReference>
<dbReference type="InterPro" id="IPR011041">
    <property type="entry name" value="Quinoprot_gluc/sorb_DH_b-prop"/>
</dbReference>
<dbReference type="PANTHER" id="PTHR19328:SF75">
    <property type="entry name" value="ALDOSE SUGAR DEHYDROGENASE YLII"/>
    <property type="match status" value="1"/>
</dbReference>
<evidence type="ECO:0000256" key="1">
    <source>
        <dbReference type="SAM" id="MobiDB-lite"/>
    </source>
</evidence>
<dbReference type="PANTHER" id="PTHR19328">
    <property type="entry name" value="HEDGEHOG-INTERACTING PROTEIN"/>
    <property type="match status" value="1"/>
</dbReference>
<name>N1MMG6_9SPHN</name>
<reference evidence="3 4" key="1">
    <citation type="submission" date="2013-03" db="EMBL/GenBank/DDBJ databases">
        <authorList>
            <person name="Le V."/>
        </authorList>
    </citation>
    <scope>NUCLEOTIDE SEQUENCE [LARGE SCALE GENOMIC DNA]</scope>
    <source>
        <strain evidence="3 4">BiD32</strain>
    </source>
</reference>
<dbReference type="SUPFAM" id="SSF50952">
    <property type="entry name" value="Soluble quinoprotein glucose dehydrogenase"/>
    <property type="match status" value="1"/>
</dbReference>
<dbReference type="Pfam" id="PF07995">
    <property type="entry name" value="GSDH"/>
    <property type="match status" value="1"/>
</dbReference>
<evidence type="ECO:0000313" key="3">
    <source>
        <dbReference type="EMBL" id="CCW16663.1"/>
    </source>
</evidence>
<dbReference type="InterPro" id="IPR011042">
    <property type="entry name" value="6-blade_b-propeller_TolB-like"/>
</dbReference>
<protein>
    <submittedName>
        <fullName evidence="3">PQQ-dependent oxidoreductase, gdhB family</fullName>
    </submittedName>
</protein>
<accession>N1MMG6</accession>
<dbReference type="Proteomes" id="UP000013201">
    <property type="component" value="Unassembled WGS sequence"/>
</dbReference>
<organism evidence="3 4">
    <name type="scientific">Sphingobium indicum BiD32</name>
    <dbReference type="NCBI Taxonomy" id="1301087"/>
    <lineage>
        <taxon>Bacteria</taxon>
        <taxon>Pseudomonadati</taxon>
        <taxon>Pseudomonadota</taxon>
        <taxon>Alphaproteobacteria</taxon>
        <taxon>Sphingomonadales</taxon>
        <taxon>Sphingomonadaceae</taxon>
        <taxon>Sphingobium</taxon>
    </lineage>
</organism>
<dbReference type="InterPro" id="IPR012938">
    <property type="entry name" value="Glc/Sorbosone_DH"/>
</dbReference>